<name>F9RNA8_9VIBR</name>
<dbReference type="RefSeq" id="WP_005595198.1">
    <property type="nucleotide sequence ID" value="NZ_AFWE01000111.1"/>
</dbReference>
<dbReference type="EMBL" id="AFWE01000111">
    <property type="protein sequence ID" value="EGU37253.1"/>
    <property type="molecule type" value="Genomic_DNA"/>
</dbReference>
<dbReference type="Proteomes" id="UP000004349">
    <property type="component" value="Unassembled WGS sequence"/>
</dbReference>
<comment type="caution">
    <text evidence="1">The sequence shown here is derived from an EMBL/GenBank/DDBJ whole genome shotgun (WGS) entry which is preliminary data.</text>
</comment>
<dbReference type="AlphaFoldDB" id="F9RNA8"/>
<evidence type="ECO:0000313" key="2">
    <source>
        <dbReference type="Proteomes" id="UP000004349"/>
    </source>
</evidence>
<evidence type="ECO:0000313" key="1">
    <source>
        <dbReference type="EMBL" id="EGU37253.1"/>
    </source>
</evidence>
<sequence>MLKIMYGILPFESQLMLGDMKNHDELKTLVGFSFQENAIINTKFIADTTDGVIFSALVTNNSKVNYPLFEGRIESVFIDERQQRFSTTTVPLQSDSSTRIFIKLHKQNRKRTRQKGEGQILSNAERKRIRKENNLCLNEANWKQFVRKRKSVLNLFFKNAKEIEPNVYQ</sequence>
<protein>
    <submittedName>
        <fullName evidence="1">Uncharacterized protein</fullName>
    </submittedName>
</protein>
<proteinExistence type="predicted"/>
<accession>F9RNA8</accession>
<gene>
    <name evidence="1" type="ORF">VIS19158_03562</name>
</gene>
<reference evidence="1 2" key="1">
    <citation type="journal article" date="2012" name="Int. J. Syst. Evol. Microbiol.">
        <title>Vibrio caribbeanicus sp. nov., isolated from the marine sponge Scleritoderma cyanea.</title>
        <authorList>
            <person name="Hoffmann M."/>
            <person name="Monday S.R."/>
            <person name="Allard M.W."/>
            <person name="Strain E.A."/>
            <person name="Whittaker P."/>
            <person name="Naum M."/>
            <person name="McCarthy P.J."/>
            <person name="Lopez J.V."/>
            <person name="Fischer M."/>
            <person name="Brown E.W."/>
        </authorList>
    </citation>
    <scope>NUCLEOTIDE SEQUENCE [LARGE SCALE GENOMIC DNA]</scope>
    <source>
        <strain evidence="1 2">LMG 19158</strain>
    </source>
</reference>
<organism evidence="1 2">
    <name type="scientific">Vibrio scophthalmi LMG 19158</name>
    <dbReference type="NCBI Taxonomy" id="870967"/>
    <lineage>
        <taxon>Bacteria</taxon>
        <taxon>Pseudomonadati</taxon>
        <taxon>Pseudomonadota</taxon>
        <taxon>Gammaproteobacteria</taxon>
        <taxon>Vibrionales</taxon>
        <taxon>Vibrionaceae</taxon>
        <taxon>Vibrio</taxon>
    </lineage>
</organism>
<dbReference type="eggNOG" id="ENOG5031Q54">
    <property type="taxonomic scope" value="Bacteria"/>
</dbReference>